<name>A0A085MUE3_9BILA</name>
<sequence>MFRQTFEQAVAEATDSNPFFQFWKKYNIRDVIENVYQAWQVSGSTMRSVWKFLLPDREDSCRHECAQELGELLSAAEALKEKAVNADLVIGRSMKFGREVDSAVLVYKRIYEAKAKSGSTQTTLFSFFHKTE</sequence>
<dbReference type="AlphaFoldDB" id="A0A085MUE3"/>
<dbReference type="Proteomes" id="UP000030758">
    <property type="component" value="Unassembled WGS sequence"/>
</dbReference>
<dbReference type="EMBL" id="KL367645">
    <property type="protein sequence ID" value="KFD60839.1"/>
    <property type="molecule type" value="Genomic_DNA"/>
</dbReference>
<proteinExistence type="predicted"/>
<organism evidence="1">
    <name type="scientific">Trichuris suis</name>
    <name type="common">pig whipworm</name>
    <dbReference type="NCBI Taxonomy" id="68888"/>
    <lineage>
        <taxon>Eukaryota</taxon>
        <taxon>Metazoa</taxon>
        <taxon>Ecdysozoa</taxon>
        <taxon>Nematoda</taxon>
        <taxon>Enoplea</taxon>
        <taxon>Dorylaimia</taxon>
        <taxon>Trichinellida</taxon>
        <taxon>Trichuridae</taxon>
        <taxon>Trichuris</taxon>
    </lineage>
</organism>
<gene>
    <name evidence="1" type="ORF">M514_26975</name>
</gene>
<evidence type="ECO:0000313" key="1">
    <source>
        <dbReference type="EMBL" id="KFD60839.1"/>
    </source>
</evidence>
<reference evidence="1" key="1">
    <citation type="journal article" date="2014" name="Nat. Genet.">
        <title>Genome and transcriptome of the porcine whipworm Trichuris suis.</title>
        <authorList>
            <person name="Jex A.R."/>
            <person name="Nejsum P."/>
            <person name="Schwarz E.M."/>
            <person name="Hu L."/>
            <person name="Young N.D."/>
            <person name="Hall R.S."/>
            <person name="Korhonen P.K."/>
            <person name="Liao S."/>
            <person name="Thamsborg S."/>
            <person name="Xia J."/>
            <person name="Xu P."/>
            <person name="Wang S."/>
            <person name="Scheerlinck J.P."/>
            <person name="Hofmann A."/>
            <person name="Sternberg P.W."/>
            <person name="Wang J."/>
            <person name="Gasser R.B."/>
        </authorList>
    </citation>
    <scope>NUCLEOTIDE SEQUENCE [LARGE SCALE GENOMIC DNA]</scope>
    <source>
        <strain evidence="1">DCEP-RM93F</strain>
    </source>
</reference>
<accession>A0A085MUE3</accession>
<protein>
    <submittedName>
        <fullName evidence="1">Uncharacterized protein</fullName>
    </submittedName>
</protein>